<protein>
    <recommendedName>
        <fullName evidence="3">DNA-binding protein</fullName>
    </recommendedName>
</protein>
<comment type="caution">
    <text evidence="1">The sequence shown here is derived from an EMBL/GenBank/DDBJ whole genome shotgun (WGS) entry which is preliminary data.</text>
</comment>
<organism evidence="1 2">
    <name type="scientific">Kitasatospora paracochleata</name>
    <dbReference type="NCBI Taxonomy" id="58354"/>
    <lineage>
        <taxon>Bacteria</taxon>
        <taxon>Bacillati</taxon>
        <taxon>Actinomycetota</taxon>
        <taxon>Actinomycetes</taxon>
        <taxon>Kitasatosporales</taxon>
        <taxon>Streptomycetaceae</taxon>
        <taxon>Kitasatospora</taxon>
    </lineage>
</organism>
<dbReference type="Proteomes" id="UP001206483">
    <property type="component" value="Unassembled WGS sequence"/>
</dbReference>
<keyword evidence="2" id="KW-1185">Reference proteome</keyword>
<gene>
    <name evidence="1" type="ORF">FHR36_004345</name>
</gene>
<dbReference type="RefSeq" id="WP_308199616.1">
    <property type="nucleotide sequence ID" value="NZ_BAAAUB010000076.1"/>
</dbReference>
<reference evidence="1 2" key="1">
    <citation type="submission" date="2022-06" db="EMBL/GenBank/DDBJ databases">
        <title>Sequencing the genomes of 1000 actinobacteria strains.</title>
        <authorList>
            <person name="Klenk H.-P."/>
        </authorList>
    </citation>
    <scope>NUCLEOTIDE SEQUENCE [LARGE SCALE GENOMIC DNA]</scope>
    <source>
        <strain evidence="1 2">DSM 41656</strain>
    </source>
</reference>
<proteinExistence type="predicted"/>
<evidence type="ECO:0000313" key="2">
    <source>
        <dbReference type="Proteomes" id="UP001206483"/>
    </source>
</evidence>
<accession>A0ABT1J197</accession>
<dbReference type="EMBL" id="JAMZDX010000004">
    <property type="protein sequence ID" value="MCP2311182.1"/>
    <property type="molecule type" value="Genomic_DNA"/>
</dbReference>
<evidence type="ECO:0008006" key="3">
    <source>
        <dbReference type="Google" id="ProtNLM"/>
    </source>
</evidence>
<sequence length="1648" mass="174413">MSTEPMTGITGTTTGTGMTEDQATELLLAGAVLPPGTEGAGERAVPLTARTYRHPGLDDRVVVRLVVAELGAAEDQALGFLGLAADGEPAEVGLGLRQALGFPEWVLAHHPQDGHHALGIMPELERVAKQAVSRPKAALDTYTEIAERLAAAVPHFLPTFYEQAGRVFLGVENSQYAAQMFARARKAEAQHGLALDEQRLDAVFLEFALAGALPVKVLSGYAKELSARVPAAEAFDRFRRLCVRRTAGGLEPSAVMAADLRRLAKAAGTDPEEAEAAYLAELLTLPATLRAAAGWWQRHRGALLALARQDAAVRGRLLELMPVSHDSDLPGFWLELLTESGAAAGLYDGALPAEERPSDGAAGWFGRFLAWRGERWNAPARIPALYPLVDLIAGRLCEEHAAAGTTVAFSGIDVELLDQLLALGVPVGDPGPHAFLRLEQWAQEEERRDLVALEADRRFRPAFDTGASRLSNDDDGRHAFTVLAASPGGRPMLADWMAEVARRPLAAGLPECLSSFHTLGWLPGEVLVLAEEEVRAAAATDVAAVMARTLRAGLLDELSWPAWEEAAGELVARKDVDEIVVADAWPHLIAAGAAQARVLGADGTVLTHDLRIPAGDAYQTGFHYVDGSLLVQWTSRANNHQKLGYWHTAADRVFPMTDPTGLRGTRTTWLGTLTSHSLPLAGGGCTGGVGTVHAEDTALPAERAVIGDGRSFWVWADPGGEDPYTWMEFDPATGELGRAAKPAFLADALRGAPAGSTYEAGWVLPAPTADPAPAGVPVDGLLGWRSIALPDGTRRGEDLAGRSVTVPAGTGTPVRLVQFPGAEQPQAVVQDGSYGIRLVDADGVTTTTARTDNAPGAFAEGTLILPPLRFWHLLRARDAQGSAALRRLDGETAAALLKAACAVDPQQPDTLPEAIRALLPEVTSDALLAGIAGVVRYAVAPYQRLQAVTERLELELAGGATAGTVAPGPGDREIQPALSGLGAMSSWYNNKATRYAAEQLAFLAAATAPEAVAAAPGTVHLDAVEPPAERIDWAMLPVLPSAVALRAVSATARPEDRAALTGLFELLAGLGLTSPAGTARWRTVRLKVAAGHLVGRDGTVRHGDRKRLLPLGGGAFLFFVDADVATGGDTEATALFHDPAGAFAVPEPYTQVSAEPLDGGPDDDRMAELVAYAAGREPAPWFPEAAARFAELTGVTATMAALVVAGLPHVEGWERNFLPPETRALLGLKVADAAVARDELRALGAATRRALLAALVPADPVLLWTEGPEVAAAARVWNERVGRRVAVPEALLAEAVRAVRTGWKSREALAAVLDPAASRELTEDLAWTVRGDRVVPVESRPGFTAQTLVGAVAMAGWLAHRLPAGDPLRSPLPAVLADVRARLAAPELMLDLGRYVSLSNFRKVAGAAGEVTDTYERYGAIVMATHDDQPAPGIRTALLDAAGQDPYLPALRENSTEPFPAEAALAAARSAAFEALLADPGEPAAGERGADGTWWPQDPTRSVPDLVETVAAEHGLGADAAALYLMLLAMPDPTDRNTARWTGWRPARLKAARAELAATDLVVEASRTRAGRTLFLPGGWSEQRSPYLPLETWKLPLLLGGGSTALGVQLPAEPPAGLYRRAWQRLLDGDLPRFEELKAPRARRGRRR</sequence>
<evidence type="ECO:0000313" key="1">
    <source>
        <dbReference type="EMBL" id="MCP2311182.1"/>
    </source>
</evidence>
<name>A0ABT1J197_9ACTN</name>